<dbReference type="SUPFAM" id="SSF56954">
    <property type="entry name" value="Outer membrane efflux proteins (OEP)"/>
    <property type="match status" value="1"/>
</dbReference>
<evidence type="ECO:0000256" key="3">
    <source>
        <dbReference type="ARBA" id="ARBA00022448"/>
    </source>
</evidence>
<keyword evidence="11" id="KW-1185">Reference proteome</keyword>
<evidence type="ECO:0000313" key="10">
    <source>
        <dbReference type="EMBL" id="NJC26948.1"/>
    </source>
</evidence>
<organism evidence="10 11">
    <name type="scientific">Neolewinella antarctica</name>
    <dbReference type="NCBI Taxonomy" id="442734"/>
    <lineage>
        <taxon>Bacteria</taxon>
        <taxon>Pseudomonadati</taxon>
        <taxon>Bacteroidota</taxon>
        <taxon>Saprospiria</taxon>
        <taxon>Saprospirales</taxon>
        <taxon>Lewinellaceae</taxon>
        <taxon>Neolewinella</taxon>
    </lineage>
</organism>
<dbReference type="InterPro" id="IPR003423">
    <property type="entry name" value="OMP_efflux"/>
</dbReference>
<reference evidence="10 11" key="1">
    <citation type="submission" date="2020-03" db="EMBL/GenBank/DDBJ databases">
        <title>Genomic Encyclopedia of Type Strains, Phase IV (KMG-IV): sequencing the most valuable type-strain genomes for metagenomic binning, comparative biology and taxonomic classification.</title>
        <authorList>
            <person name="Goeker M."/>
        </authorList>
    </citation>
    <scope>NUCLEOTIDE SEQUENCE [LARGE SCALE GENOMIC DNA]</scope>
    <source>
        <strain evidence="10 11">DSM 105096</strain>
    </source>
</reference>
<evidence type="ECO:0000313" key="11">
    <source>
        <dbReference type="Proteomes" id="UP000770785"/>
    </source>
</evidence>
<evidence type="ECO:0000256" key="6">
    <source>
        <dbReference type="ARBA" id="ARBA00023136"/>
    </source>
</evidence>
<evidence type="ECO:0000256" key="9">
    <source>
        <dbReference type="SAM" id="SignalP"/>
    </source>
</evidence>
<keyword evidence="8" id="KW-0175">Coiled coil</keyword>
<evidence type="ECO:0000256" key="5">
    <source>
        <dbReference type="ARBA" id="ARBA00022692"/>
    </source>
</evidence>
<evidence type="ECO:0000256" key="8">
    <source>
        <dbReference type="SAM" id="Coils"/>
    </source>
</evidence>
<keyword evidence="5" id="KW-0812">Transmembrane</keyword>
<dbReference type="PANTHER" id="PTHR30026">
    <property type="entry name" value="OUTER MEMBRANE PROTEIN TOLC"/>
    <property type="match status" value="1"/>
</dbReference>
<dbReference type="RefSeq" id="WP_168037699.1">
    <property type="nucleotide sequence ID" value="NZ_JAATJH010000003.1"/>
</dbReference>
<keyword evidence="6" id="KW-0472">Membrane</keyword>
<comment type="subcellular location">
    <subcellularLocation>
        <location evidence="1">Cell outer membrane</location>
    </subcellularLocation>
</comment>
<sequence>MTRTLLFICLFSVPFLARAQVQAMDREQCVAYALANAPDLRNARLEDSIAELNNQILLSAWKPIVALTGAVTNNWKQQVTLFPDFNNPGETSEVVLGQKWLSNAGVTVNQLIYSPEVIRDRNLQRANLEAARLVIEEQELQLKARVSTAFYQTLLFTERITLARADIERLERNLRDARLLYENGINDKVDYKRATIALNQAKANLATGLLGLDSRMAELKSLMGYPENQPLDLTYDYERYSLDVTSDSLLDLEIRERPEIRALRIRQQQQDLNTTYLRRSWQPTVSAQGGYLYNYLASNLGDLYGQKYPAGVASLNVNVPLFNGGRRFHQVELATVLRLGLDYELEALRQEIQREFAVADNDYRSGRLNFLIAEENVELAREIYEVIDLQYREGIKPFLEVVIAESDLRTSQNRALNALIDALIARVELQRVTATL</sequence>
<comment type="similarity">
    <text evidence="2">Belongs to the outer membrane factor (OMF) (TC 1.B.17) family.</text>
</comment>
<dbReference type="Gene3D" id="1.20.1600.10">
    <property type="entry name" value="Outer membrane efflux proteins (OEP)"/>
    <property type="match status" value="1"/>
</dbReference>
<evidence type="ECO:0000256" key="4">
    <source>
        <dbReference type="ARBA" id="ARBA00022452"/>
    </source>
</evidence>
<evidence type="ECO:0000256" key="2">
    <source>
        <dbReference type="ARBA" id="ARBA00007613"/>
    </source>
</evidence>
<dbReference type="Proteomes" id="UP000770785">
    <property type="component" value="Unassembled WGS sequence"/>
</dbReference>
<feature type="chain" id="PRO_5045067166" evidence="9">
    <location>
        <begin position="20"/>
        <end position="436"/>
    </location>
</feature>
<keyword evidence="3" id="KW-0813">Transport</keyword>
<name>A0ABX0XCE9_9BACT</name>
<keyword evidence="9" id="KW-0732">Signal</keyword>
<accession>A0ABX0XCE9</accession>
<dbReference type="PANTHER" id="PTHR30026:SF20">
    <property type="entry name" value="OUTER MEMBRANE PROTEIN TOLC"/>
    <property type="match status" value="1"/>
</dbReference>
<evidence type="ECO:0000256" key="1">
    <source>
        <dbReference type="ARBA" id="ARBA00004442"/>
    </source>
</evidence>
<keyword evidence="7" id="KW-0998">Cell outer membrane</keyword>
<feature type="coiled-coil region" evidence="8">
    <location>
        <begin position="123"/>
        <end position="187"/>
    </location>
</feature>
<gene>
    <name evidence="10" type="ORF">GGR27_002458</name>
</gene>
<dbReference type="EMBL" id="JAATJH010000003">
    <property type="protein sequence ID" value="NJC26948.1"/>
    <property type="molecule type" value="Genomic_DNA"/>
</dbReference>
<keyword evidence="4" id="KW-1134">Transmembrane beta strand</keyword>
<dbReference type="InterPro" id="IPR051906">
    <property type="entry name" value="TolC-like"/>
</dbReference>
<comment type="caution">
    <text evidence="10">The sequence shown here is derived from an EMBL/GenBank/DDBJ whole genome shotgun (WGS) entry which is preliminary data.</text>
</comment>
<protein>
    <submittedName>
        <fullName evidence="10">Outer membrane protein TolC</fullName>
    </submittedName>
</protein>
<dbReference type="Pfam" id="PF02321">
    <property type="entry name" value="OEP"/>
    <property type="match status" value="2"/>
</dbReference>
<proteinExistence type="inferred from homology"/>
<feature type="signal peptide" evidence="9">
    <location>
        <begin position="1"/>
        <end position="19"/>
    </location>
</feature>
<evidence type="ECO:0000256" key="7">
    <source>
        <dbReference type="ARBA" id="ARBA00023237"/>
    </source>
</evidence>